<feature type="non-terminal residue" evidence="1">
    <location>
        <position position="1"/>
    </location>
</feature>
<evidence type="ECO:0000313" key="2">
    <source>
        <dbReference type="Proteomes" id="UP001295794"/>
    </source>
</evidence>
<evidence type="ECO:0000313" key="1">
    <source>
        <dbReference type="EMBL" id="CAK5282934.1"/>
    </source>
</evidence>
<protein>
    <submittedName>
        <fullName evidence="1">Uncharacterized protein</fullName>
    </submittedName>
</protein>
<sequence length="103" mass="12021">MRTRRETHKINGDFRERFVENCIGNFQLRRNPGLFVTEMHELHARSLLVFPHVQQQMQQPIDLVRFDQHADGLFLQCLDPSHHGGPPGLGPRPHVQPWILVVQ</sequence>
<comment type="caution">
    <text evidence="1">The sequence shown here is derived from an EMBL/GenBank/DDBJ whole genome shotgun (WGS) entry which is preliminary data.</text>
</comment>
<keyword evidence="2" id="KW-1185">Reference proteome</keyword>
<name>A0AAD2HXI0_9AGAR</name>
<accession>A0AAD2HXI0</accession>
<reference evidence="1" key="1">
    <citation type="submission" date="2023-11" db="EMBL/GenBank/DDBJ databases">
        <authorList>
            <person name="De Vega J J."/>
            <person name="De Vega J J."/>
        </authorList>
    </citation>
    <scope>NUCLEOTIDE SEQUENCE</scope>
</reference>
<organism evidence="1 2">
    <name type="scientific">Mycena citricolor</name>
    <dbReference type="NCBI Taxonomy" id="2018698"/>
    <lineage>
        <taxon>Eukaryota</taxon>
        <taxon>Fungi</taxon>
        <taxon>Dikarya</taxon>
        <taxon>Basidiomycota</taxon>
        <taxon>Agaricomycotina</taxon>
        <taxon>Agaricomycetes</taxon>
        <taxon>Agaricomycetidae</taxon>
        <taxon>Agaricales</taxon>
        <taxon>Marasmiineae</taxon>
        <taxon>Mycenaceae</taxon>
        <taxon>Mycena</taxon>
    </lineage>
</organism>
<proteinExistence type="predicted"/>
<gene>
    <name evidence="1" type="ORF">MYCIT1_LOCUS35092</name>
</gene>
<dbReference type="AlphaFoldDB" id="A0AAD2HXI0"/>
<dbReference type="EMBL" id="CAVNYO010000464">
    <property type="protein sequence ID" value="CAK5282934.1"/>
    <property type="molecule type" value="Genomic_DNA"/>
</dbReference>
<dbReference type="Proteomes" id="UP001295794">
    <property type="component" value="Unassembled WGS sequence"/>
</dbReference>